<gene>
    <name evidence="10" type="ORF">TSOC_007220</name>
</gene>
<evidence type="ECO:0000313" key="10">
    <source>
        <dbReference type="EMBL" id="PNH06447.1"/>
    </source>
</evidence>
<comment type="similarity">
    <text evidence="2">Belongs to the PC-esterase family. CASD1 subfamily.</text>
</comment>
<organism evidence="10 11">
    <name type="scientific">Tetrabaena socialis</name>
    <dbReference type="NCBI Taxonomy" id="47790"/>
    <lineage>
        <taxon>Eukaryota</taxon>
        <taxon>Viridiplantae</taxon>
        <taxon>Chlorophyta</taxon>
        <taxon>core chlorophytes</taxon>
        <taxon>Chlorophyceae</taxon>
        <taxon>CS clade</taxon>
        <taxon>Chlamydomonadales</taxon>
        <taxon>Tetrabaenaceae</taxon>
        <taxon>Tetrabaena</taxon>
    </lineage>
</organism>
<protein>
    <submittedName>
        <fullName evidence="10">CAS1 domain-containing protein 1</fullName>
    </submittedName>
</protein>
<evidence type="ECO:0000256" key="2">
    <source>
        <dbReference type="ARBA" id="ARBA00010666"/>
    </source>
</evidence>
<evidence type="ECO:0000259" key="9">
    <source>
        <dbReference type="Pfam" id="PF07779"/>
    </source>
</evidence>
<dbReference type="GO" id="GO:0045492">
    <property type="term" value="P:xylan biosynthetic process"/>
    <property type="evidence" value="ECO:0007669"/>
    <property type="project" value="TreeGrafter"/>
</dbReference>
<sequence length="305" mass="32600">MAFLTSDISSGQVSFFVAFAWCVGAWIYSELLHWISTSKAYERASAHDDTEAGKLLAAGGTPEGGGAASTATELAAHPTAAAHLAPAEKSTGGAAAAHGGGGGGGHRYGSHPDMLSSIAHSGLAAALLKKVDEMPLVRRVVVRCGILAATALAAWAYYVRIYCLDKYAYNIVHPYTSWIPITLWIIVRNITPPLRVYHLRLYGWLGCITLETYICQFHVWMKTVVPDGQPKGLLALIPGYPLLNFALTSALYVLVSHRLFELTNNLKNAAVPHSNNSLLLRNTLMLLATGAALWGVVGAAYSLVV</sequence>
<dbReference type="Proteomes" id="UP000236333">
    <property type="component" value="Unassembled WGS sequence"/>
</dbReference>
<dbReference type="GO" id="GO:0009834">
    <property type="term" value="P:plant-type secondary cell wall biogenesis"/>
    <property type="evidence" value="ECO:0007669"/>
    <property type="project" value="TreeGrafter"/>
</dbReference>
<keyword evidence="7" id="KW-0325">Glycoprotein</keyword>
<keyword evidence="3" id="KW-0808">Transferase</keyword>
<dbReference type="OrthoDB" id="1932925at2759"/>
<evidence type="ECO:0000256" key="1">
    <source>
        <dbReference type="ARBA" id="ARBA00004141"/>
    </source>
</evidence>
<feature type="transmembrane region" description="Helical" evidence="8">
    <location>
        <begin position="12"/>
        <end position="29"/>
    </location>
</feature>
<keyword evidence="6 8" id="KW-0472">Membrane</keyword>
<feature type="transmembrane region" description="Helical" evidence="8">
    <location>
        <begin position="233"/>
        <end position="255"/>
    </location>
</feature>
<feature type="transmembrane region" description="Helical" evidence="8">
    <location>
        <begin position="199"/>
        <end position="221"/>
    </location>
</feature>
<evidence type="ECO:0000256" key="8">
    <source>
        <dbReference type="SAM" id="Phobius"/>
    </source>
</evidence>
<name>A0A2J8A1Q1_9CHLO</name>
<dbReference type="AlphaFoldDB" id="A0A2J8A1Q1"/>
<accession>A0A2J8A1Q1</accession>
<evidence type="ECO:0000256" key="5">
    <source>
        <dbReference type="ARBA" id="ARBA00022989"/>
    </source>
</evidence>
<proteinExistence type="inferred from homology"/>
<dbReference type="EMBL" id="PGGS01000236">
    <property type="protein sequence ID" value="PNH06447.1"/>
    <property type="molecule type" value="Genomic_DNA"/>
</dbReference>
<comment type="subcellular location">
    <subcellularLocation>
        <location evidence="1">Membrane</location>
        <topology evidence="1">Multi-pass membrane protein</topology>
    </subcellularLocation>
</comment>
<feature type="transmembrane region" description="Helical" evidence="8">
    <location>
        <begin position="284"/>
        <end position="304"/>
    </location>
</feature>
<dbReference type="PANTHER" id="PTHR13533">
    <property type="entry name" value="N-ACETYLNEURAMINATE 9-O-ACETYLTRANSFERASE"/>
    <property type="match status" value="1"/>
</dbReference>
<keyword evidence="11" id="KW-1185">Reference proteome</keyword>
<evidence type="ECO:0000256" key="7">
    <source>
        <dbReference type="ARBA" id="ARBA00023180"/>
    </source>
</evidence>
<evidence type="ECO:0000256" key="3">
    <source>
        <dbReference type="ARBA" id="ARBA00022679"/>
    </source>
</evidence>
<evidence type="ECO:0000256" key="4">
    <source>
        <dbReference type="ARBA" id="ARBA00022692"/>
    </source>
</evidence>
<keyword evidence="4 8" id="KW-0812">Transmembrane</keyword>
<comment type="caution">
    <text evidence="10">The sequence shown here is derived from an EMBL/GenBank/DDBJ whole genome shotgun (WGS) entry which is preliminary data.</text>
</comment>
<dbReference type="GO" id="GO:0010411">
    <property type="term" value="P:xyloglucan metabolic process"/>
    <property type="evidence" value="ECO:0007669"/>
    <property type="project" value="TreeGrafter"/>
</dbReference>
<dbReference type="PANTHER" id="PTHR13533:SF1">
    <property type="entry name" value="N-ACETYLNEURAMINATE 9-O-ACETYLTRANSFERASE"/>
    <property type="match status" value="1"/>
</dbReference>
<evidence type="ECO:0000313" key="11">
    <source>
        <dbReference type="Proteomes" id="UP000236333"/>
    </source>
</evidence>
<reference evidence="10 11" key="1">
    <citation type="journal article" date="2017" name="Mol. Biol. Evol.">
        <title>The 4-celled Tetrabaena socialis nuclear genome reveals the essential components for genetic control of cell number at the origin of multicellularity in the volvocine lineage.</title>
        <authorList>
            <person name="Featherston J."/>
            <person name="Arakaki Y."/>
            <person name="Hanschen E.R."/>
            <person name="Ferris P.J."/>
            <person name="Michod R.E."/>
            <person name="Olson B.J.S.C."/>
            <person name="Nozaki H."/>
            <person name="Durand P.M."/>
        </authorList>
    </citation>
    <scope>NUCLEOTIDE SEQUENCE [LARGE SCALE GENOMIC DNA]</scope>
    <source>
        <strain evidence="10 11">NIES-571</strain>
    </source>
</reference>
<dbReference type="InterPro" id="IPR012419">
    <property type="entry name" value="Cas1_AcylTrans_dom"/>
</dbReference>
<dbReference type="Pfam" id="PF07779">
    <property type="entry name" value="Cas1_AcylT"/>
    <property type="match status" value="1"/>
</dbReference>
<dbReference type="GO" id="GO:0016407">
    <property type="term" value="F:acetyltransferase activity"/>
    <property type="evidence" value="ECO:0007669"/>
    <property type="project" value="TreeGrafter"/>
</dbReference>
<feature type="domain" description="Cas1p 10 TM acyl transferase" evidence="9">
    <location>
        <begin position="130"/>
        <end position="279"/>
    </location>
</feature>
<dbReference type="GO" id="GO:0005794">
    <property type="term" value="C:Golgi apparatus"/>
    <property type="evidence" value="ECO:0007669"/>
    <property type="project" value="TreeGrafter"/>
</dbReference>
<feature type="transmembrane region" description="Helical" evidence="8">
    <location>
        <begin position="140"/>
        <end position="161"/>
    </location>
</feature>
<dbReference type="GO" id="GO:0016020">
    <property type="term" value="C:membrane"/>
    <property type="evidence" value="ECO:0007669"/>
    <property type="project" value="UniProtKB-SubCell"/>
</dbReference>
<evidence type="ECO:0000256" key="6">
    <source>
        <dbReference type="ARBA" id="ARBA00023136"/>
    </source>
</evidence>
<feature type="transmembrane region" description="Helical" evidence="8">
    <location>
        <begin position="167"/>
        <end position="187"/>
    </location>
</feature>
<keyword evidence="5 8" id="KW-1133">Transmembrane helix</keyword>